<evidence type="ECO:0000313" key="1">
    <source>
        <dbReference type="EMBL" id="WGW03830.1"/>
    </source>
</evidence>
<gene>
    <name evidence="1" type="ORF">QF118_18230</name>
</gene>
<dbReference type="InterPro" id="IPR010767">
    <property type="entry name" value="Phage_CGC-2007_Cje0229"/>
</dbReference>
<keyword evidence="2" id="KW-1185">Reference proteome</keyword>
<dbReference type="Pfam" id="PF07087">
    <property type="entry name" value="DUF1353"/>
    <property type="match status" value="1"/>
</dbReference>
<dbReference type="EMBL" id="CP124616">
    <property type="protein sequence ID" value="WGW03830.1"/>
    <property type="molecule type" value="Genomic_DNA"/>
</dbReference>
<proteinExistence type="predicted"/>
<accession>A0ABY8QGS7</accession>
<organism evidence="1 2">
    <name type="scientific">Tropicibacter oceani</name>
    <dbReference type="NCBI Taxonomy" id="3058420"/>
    <lineage>
        <taxon>Bacteria</taxon>
        <taxon>Pseudomonadati</taxon>
        <taxon>Pseudomonadota</taxon>
        <taxon>Alphaproteobacteria</taxon>
        <taxon>Rhodobacterales</taxon>
        <taxon>Roseobacteraceae</taxon>
        <taxon>Tropicibacter</taxon>
    </lineage>
</organism>
<sequence>MRRISSRTVFMLTGLALVGALGIGVPEYLSGRVQSGGEACLGPGEDGHFCRFVGGPIQIGGTPVFVEKFKHAFLPTTAQIDFVDGFGRTWTAPVQTLTDGASIPAVFEPLMGDRQSREYLEAAALHDAYCGVGNEALETYQTKPWEDVHRMFYEALLVAGTPPAKAKIIFAAVYLGGPRWNDPDRTLEGVEESALLREMEWCLKWIEETDPSADEIVDWMKAREMALKAGDSAKPDYLTRRGI</sequence>
<name>A0ABY8QGS7_9RHOB</name>
<dbReference type="Proteomes" id="UP001241605">
    <property type="component" value="Chromosome"/>
</dbReference>
<protein>
    <submittedName>
        <fullName evidence="1">DUF1353 domain-containing protein</fullName>
    </submittedName>
</protein>
<evidence type="ECO:0000313" key="2">
    <source>
        <dbReference type="Proteomes" id="UP001241605"/>
    </source>
</evidence>
<reference evidence="1 2" key="1">
    <citation type="submission" date="2023-05" db="EMBL/GenBank/DDBJ databases">
        <title>YMD87, complete Genome.</title>
        <authorList>
            <person name="Zhang J."/>
            <person name="Xu X."/>
        </authorList>
    </citation>
    <scope>NUCLEOTIDE SEQUENCE [LARGE SCALE GENOMIC DNA]</scope>
    <source>
        <strain evidence="1 2">YMD87</strain>
    </source>
</reference>
<dbReference type="RefSeq" id="WP_282300460.1">
    <property type="nucleotide sequence ID" value="NZ_CP124616.1"/>
</dbReference>